<dbReference type="InterPro" id="IPR019079">
    <property type="entry name" value="Capsule_synth_CapA"/>
</dbReference>
<keyword evidence="4" id="KW-1185">Reference proteome</keyword>
<dbReference type="Gene3D" id="3.60.21.10">
    <property type="match status" value="1"/>
</dbReference>
<feature type="domain" description="Capsule synthesis protein CapA" evidence="2">
    <location>
        <begin position="1"/>
        <end position="148"/>
    </location>
</feature>
<dbReference type="OrthoDB" id="5947431at2759"/>
<dbReference type="AlphaFoldDB" id="A0A9W9ZS22"/>
<dbReference type="InterPro" id="IPR029052">
    <property type="entry name" value="Metallo-depent_PP-like"/>
</dbReference>
<organism evidence="3 4">
    <name type="scientific">Desmophyllum pertusum</name>
    <dbReference type="NCBI Taxonomy" id="174260"/>
    <lineage>
        <taxon>Eukaryota</taxon>
        <taxon>Metazoa</taxon>
        <taxon>Cnidaria</taxon>
        <taxon>Anthozoa</taxon>
        <taxon>Hexacorallia</taxon>
        <taxon>Scleractinia</taxon>
        <taxon>Caryophylliina</taxon>
        <taxon>Caryophylliidae</taxon>
        <taxon>Desmophyllum</taxon>
    </lineage>
</organism>
<dbReference type="SUPFAM" id="SSF56300">
    <property type="entry name" value="Metallo-dependent phosphatases"/>
    <property type="match status" value="1"/>
</dbReference>
<dbReference type="PANTHER" id="PTHR33393:SF11">
    <property type="entry name" value="POLYGLUTAMINE SYNTHESIS ACCESSORY PROTEIN RV0574C-RELATED"/>
    <property type="match status" value="1"/>
</dbReference>
<sequence length="167" mass="18741">MIDDDHLKLRAQFDSSKQSCLNAEMFNFLIRFAGFNAVAVANNHFNDFGGVGSNFTVSVLQDAGMKYFGVSYGPYDSSQSKVDIMVVYIHWGGELFVNPVPYQLHITQHLMSLGVHVIIGSHSHVLQQHFYHDNKAVKFCLGNFLFPPGRTPGGNNPVMYMKSHELE</sequence>
<dbReference type="Pfam" id="PF09587">
    <property type="entry name" value="PGA_cap"/>
    <property type="match status" value="2"/>
</dbReference>
<evidence type="ECO:0000256" key="1">
    <source>
        <dbReference type="ARBA" id="ARBA00005662"/>
    </source>
</evidence>
<name>A0A9W9ZS22_9CNID</name>
<dbReference type="Proteomes" id="UP001163046">
    <property type="component" value="Unassembled WGS sequence"/>
</dbReference>
<evidence type="ECO:0000259" key="2">
    <source>
        <dbReference type="SMART" id="SM00854"/>
    </source>
</evidence>
<dbReference type="PANTHER" id="PTHR33393">
    <property type="entry name" value="POLYGLUTAMINE SYNTHESIS ACCESSORY PROTEIN RV0574C-RELATED"/>
    <property type="match status" value="1"/>
</dbReference>
<evidence type="ECO:0000313" key="3">
    <source>
        <dbReference type="EMBL" id="KAJ7386791.1"/>
    </source>
</evidence>
<dbReference type="SMART" id="SM00854">
    <property type="entry name" value="PGA_cap"/>
    <property type="match status" value="1"/>
</dbReference>
<comment type="similarity">
    <text evidence="1">Belongs to the CapA family.</text>
</comment>
<comment type="caution">
    <text evidence="3">The sequence shown here is derived from an EMBL/GenBank/DDBJ whole genome shotgun (WGS) entry which is preliminary data.</text>
</comment>
<evidence type="ECO:0000313" key="4">
    <source>
        <dbReference type="Proteomes" id="UP001163046"/>
    </source>
</evidence>
<protein>
    <recommendedName>
        <fullName evidence="2">Capsule synthesis protein CapA domain-containing protein</fullName>
    </recommendedName>
</protein>
<reference evidence="3" key="1">
    <citation type="submission" date="2023-01" db="EMBL/GenBank/DDBJ databases">
        <title>Genome assembly of the deep-sea coral Lophelia pertusa.</title>
        <authorList>
            <person name="Herrera S."/>
            <person name="Cordes E."/>
        </authorList>
    </citation>
    <scope>NUCLEOTIDE SEQUENCE</scope>
    <source>
        <strain evidence="3">USNM1676648</strain>
        <tissue evidence="3">Polyp</tissue>
    </source>
</reference>
<proteinExistence type="inferred from homology"/>
<gene>
    <name evidence="3" type="ORF">OS493_006820</name>
</gene>
<accession>A0A9W9ZS22</accession>
<dbReference type="InterPro" id="IPR052169">
    <property type="entry name" value="CW_Biosynth-Accessory"/>
</dbReference>
<dbReference type="EMBL" id="MU825875">
    <property type="protein sequence ID" value="KAJ7386791.1"/>
    <property type="molecule type" value="Genomic_DNA"/>
</dbReference>